<evidence type="ECO:0000256" key="4">
    <source>
        <dbReference type="ARBA" id="ARBA00022827"/>
    </source>
</evidence>
<dbReference type="AlphaFoldDB" id="A0A4R1Q603"/>
<organism evidence="9 10">
    <name type="scientific">Thermolongibacillus altinsuensis</name>
    <dbReference type="NCBI Taxonomy" id="575256"/>
    <lineage>
        <taxon>Bacteria</taxon>
        <taxon>Bacillati</taxon>
        <taxon>Bacillota</taxon>
        <taxon>Bacilli</taxon>
        <taxon>Bacillales</taxon>
        <taxon>Anoxybacillaceae</taxon>
        <taxon>Thermolongibacillus</taxon>
    </lineage>
</organism>
<dbReference type="Pfam" id="PF02771">
    <property type="entry name" value="Acyl-CoA_dh_N"/>
    <property type="match status" value="1"/>
</dbReference>
<name>A0A4R1Q603_9BACL</name>
<feature type="domain" description="Acyl-CoA oxidase/dehydrogenase middle" evidence="7">
    <location>
        <begin position="121"/>
        <end position="215"/>
    </location>
</feature>
<accession>A0A4R1Q603</accession>
<keyword evidence="5" id="KW-0560">Oxidoreductase</keyword>
<evidence type="ECO:0000313" key="10">
    <source>
        <dbReference type="Proteomes" id="UP000295658"/>
    </source>
</evidence>
<keyword evidence="4 5" id="KW-0274">FAD</keyword>
<dbReference type="Pfam" id="PF02770">
    <property type="entry name" value="Acyl-CoA_dh_M"/>
    <property type="match status" value="1"/>
</dbReference>
<sequence length="382" mass="43047">MTYSVTHTIFREEIKSIIDKYIKPNVDRWELNQSVPRELFQILGKENLLGLTISRENGGRGLDISYTLILVEELMKINAVGIASSILIQLNTVVPLLARFGNDHIKEQFLTPIIKGEAIGALAVTEPSGGSDLLKSVKCQAERHADKWILNGEKMFITNAPIADKLVVLVKTKNSQSPLSMSLLAVDTRKKGYSVNQLFKIGQKSSPIGHIHFDNYEVPIENVIGKLNNGYMMVIDVLYEERFIIGYGAICLAKEAIKQTINFLSKRFYKGKEIINYQSIRYELAEYLSKIEACKSIVNAVADSIIKGKIDRARATIIKFHLCEIAQQIIQRCHQLHGSYGLYENSWIDKALRDVRIMSVYAGSSETMKDFASVNLIPSLYR</sequence>
<keyword evidence="10" id="KW-1185">Reference proteome</keyword>
<comment type="similarity">
    <text evidence="2 5">Belongs to the acyl-CoA dehydrogenase family.</text>
</comment>
<dbReference type="InterPro" id="IPR009100">
    <property type="entry name" value="AcylCoA_DH/oxidase_NM_dom_sf"/>
</dbReference>
<dbReference type="Gene3D" id="1.20.140.10">
    <property type="entry name" value="Butyryl-CoA Dehydrogenase, subunit A, domain 3"/>
    <property type="match status" value="1"/>
</dbReference>
<dbReference type="SUPFAM" id="SSF56645">
    <property type="entry name" value="Acyl-CoA dehydrogenase NM domain-like"/>
    <property type="match status" value="1"/>
</dbReference>
<comment type="caution">
    <text evidence="9">The sequence shown here is derived from an EMBL/GenBank/DDBJ whole genome shotgun (WGS) entry which is preliminary data.</text>
</comment>
<dbReference type="PANTHER" id="PTHR43884">
    <property type="entry name" value="ACYL-COA DEHYDROGENASE"/>
    <property type="match status" value="1"/>
</dbReference>
<feature type="domain" description="Acyl-CoA dehydrogenase/oxidase C-terminal" evidence="6">
    <location>
        <begin position="228"/>
        <end position="370"/>
    </location>
</feature>
<keyword evidence="3 5" id="KW-0285">Flavoprotein</keyword>
<dbReference type="GO" id="GO:0003995">
    <property type="term" value="F:acyl-CoA dehydrogenase activity"/>
    <property type="evidence" value="ECO:0007669"/>
    <property type="project" value="InterPro"/>
</dbReference>
<dbReference type="InterPro" id="IPR006091">
    <property type="entry name" value="Acyl-CoA_Oxase/DH_mid-dom"/>
</dbReference>
<gene>
    <name evidence="9" type="ORF">EDD69_1295</name>
</gene>
<dbReference type="InterPro" id="IPR036250">
    <property type="entry name" value="AcylCo_DH-like_C"/>
</dbReference>
<dbReference type="InterPro" id="IPR037069">
    <property type="entry name" value="AcylCoA_DH/ox_N_sf"/>
</dbReference>
<protein>
    <submittedName>
        <fullName evidence="9">Alkylation response protein AidB-like acyl-CoA dehydrogenase</fullName>
    </submittedName>
</protein>
<reference evidence="9 10" key="1">
    <citation type="submission" date="2019-03" db="EMBL/GenBank/DDBJ databases">
        <title>Genomic Encyclopedia of Type Strains, Phase IV (KMG-IV): sequencing the most valuable type-strain genomes for metagenomic binning, comparative biology and taxonomic classification.</title>
        <authorList>
            <person name="Goeker M."/>
        </authorList>
    </citation>
    <scope>NUCLEOTIDE SEQUENCE [LARGE SCALE GENOMIC DNA]</scope>
    <source>
        <strain evidence="9 10">DSM 24979</strain>
    </source>
</reference>
<dbReference type="Gene3D" id="2.40.110.10">
    <property type="entry name" value="Butyryl-CoA Dehydrogenase, subunit A, domain 2"/>
    <property type="match status" value="1"/>
</dbReference>
<evidence type="ECO:0000256" key="5">
    <source>
        <dbReference type="RuleBase" id="RU362125"/>
    </source>
</evidence>
<dbReference type="PROSITE" id="PS00073">
    <property type="entry name" value="ACYL_COA_DH_2"/>
    <property type="match status" value="1"/>
</dbReference>
<dbReference type="RefSeq" id="WP_132949696.1">
    <property type="nucleotide sequence ID" value="NZ_SLUL01000029.1"/>
</dbReference>
<dbReference type="InterPro" id="IPR013786">
    <property type="entry name" value="AcylCoA_DH/ox_N"/>
</dbReference>
<dbReference type="InterPro" id="IPR006089">
    <property type="entry name" value="Acyl-CoA_DH_CS"/>
</dbReference>
<dbReference type="Proteomes" id="UP000295658">
    <property type="component" value="Unassembled WGS sequence"/>
</dbReference>
<dbReference type="OrthoDB" id="9802447at2"/>
<evidence type="ECO:0000256" key="3">
    <source>
        <dbReference type="ARBA" id="ARBA00022630"/>
    </source>
</evidence>
<evidence type="ECO:0000259" key="8">
    <source>
        <dbReference type="Pfam" id="PF02771"/>
    </source>
</evidence>
<dbReference type="InterPro" id="IPR009075">
    <property type="entry name" value="AcylCo_DH/oxidase_C"/>
</dbReference>
<evidence type="ECO:0000259" key="6">
    <source>
        <dbReference type="Pfam" id="PF00441"/>
    </source>
</evidence>
<dbReference type="EMBL" id="SLUL01000029">
    <property type="protein sequence ID" value="TCL43366.1"/>
    <property type="molecule type" value="Genomic_DNA"/>
</dbReference>
<evidence type="ECO:0000256" key="1">
    <source>
        <dbReference type="ARBA" id="ARBA00001974"/>
    </source>
</evidence>
<comment type="cofactor">
    <cofactor evidence="1 5">
        <name>FAD</name>
        <dbReference type="ChEBI" id="CHEBI:57692"/>
    </cofactor>
</comment>
<evidence type="ECO:0000256" key="2">
    <source>
        <dbReference type="ARBA" id="ARBA00009347"/>
    </source>
</evidence>
<evidence type="ECO:0000259" key="7">
    <source>
        <dbReference type="Pfam" id="PF02770"/>
    </source>
</evidence>
<proteinExistence type="inferred from homology"/>
<dbReference type="PANTHER" id="PTHR43884:SF12">
    <property type="entry name" value="ISOVALERYL-COA DEHYDROGENASE, MITOCHONDRIAL-RELATED"/>
    <property type="match status" value="1"/>
</dbReference>
<dbReference type="Gene3D" id="1.10.540.10">
    <property type="entry name" value="Acyl-CoA dehydrogenase/oxidase, N-terminal domain"/>
    <property type="match status" value="1"/>
</dbReference>
<feature type="domain" description="Acyl-CoA dehydrogenase/oxidase N-terminal" evidence="8">
    <location>
        <begin position="6"/>
        <end position="117"/>
    </location>
</feature>
<dbReference type="SUPFAM" id="SSF47203">
    <property type="entry name" value="Acyl-CoA dehydrogenase C-terminal domain-like"/>
    <property type="match status" value="1"/>
</dbReference>
<dbReference type="Pfam" id="PF00441">
    <property type="entry name" value="Acyl-CoA_dh_1"/>
    <property type="match status" value="1"/>
</dbReference>
<evidence type="ECO:0000313" key="9">
    <source>
        <dbReference type="EMBL" id="TCL43366.1"/>
    </source>
</evidence>
<dbReference type="InterPro" id="IPR046373">
    <property type="entry name" value="Acyl-CoA_Oxase/DH_mid-dom_sf"/>
</dbReference>
<dbReference type="GO" id="GO:0050660">
    <property type="term" value="F:flavin adenine dinucleotide binding"/>
    <property type="evidence" value="ECO:0007669"/>
    <property type="project" value="InterPro"/>
</dbReference>